<evidence type="ECO:0000313" key="3">
    <source>
        <dbReference type="EMBL" id="ORX99660.1"/>
    </source>
</evidence>
<feature type="signal peptide" evidence="1">
    <location>
        <begin position="1"/>
        <end position="26"/>
    </location>
</feature>
<comment type="caution">
    <text evidence="3">The sequence shown here is derived from an EMBL/GenBank/DDBJ whole genome shotgun (WGS) entry which is preliminary data.</text>
</comment>
<dbReference type="InterPro" id="IPR010259">
    <property type="entry name" value="S8pro/Inhibitor_I9"/>
</dbReference>
<organism evidence="3 4">
    <name type="scientific">Basidiobolus meristosporus CBS 931.73</name>
    <dbReference type="NCBI Taxonomy" id="1314790"/>
    <lineage>
        <taxon>Eukaryota</taxon>
        <taxon>Fungi</taxon>
        <taxon>Fungi incertae sedis</taxon>
        <taxon>Zoopagomycota</taxon>
        <taxon>Entomophthoromycotina</taxon>
        <taxon>Basidiobolomycetes</taxon>
        <taxon>Basidiobolales</taxon>
        <taxon>Basidiobolaceae</taxon>
        <taxon>Basidiobolus</taxon>
    </lineage>
</organism>
<dbReference type="InParanoid" id="A0A1Y1YNP8"/>
<keyword evidence="4" id="KW-1185">Reference proteome</keyword>
<name>A0A1Y1YNP8_9FUNG</name>
<evidence type="ECO:0000256" key="1">
    <source>
        <dbReference type="SAM" id="SignalP"/>
    </source>
</evidence>
<dbReference type="EMBL" id="MCFE01000094">
    <property type="protein sequence ID" value="ORX99660.1"/>
    <property type="molecule type" value="Genomic_DNA"/>
</dbReference>
<feature type="chain" id="PRO_5012485907" description="Inhibitor I9 domain-containing protein" evidence="1">
    <location>
        <begin position="27"/>
        <end position="126"/>
    </location>
</feature>
<dbReference type="Pfam" id="PF05922">
    <property type="entry name" value="Inhibitor_I9"/>
    <property type="match status" value="1"/>
</dbReference>
<dbReference type="InterPro" id="IPR037045">
    <property type="entry name" value="S8pro/Inhibitor_I9_sf"/>
</dbReference>
<dbReference type="Proteomes" id="UP000193498">
    <property type="component" value="Unassembled WGS sequence"/>
</dbReference>
<accession>A0A1Y1YNP8</accession>
<keyword evidence="1" id="KW-0732">Signal</keyword>
<evidence type="ECO:0000313" key="4">
    <source>
        <dbReference type="Proteomes" id="UP000193498"/>
    </source>
</evidence>
<sequence>MNITHFLVLVFACATVMLNLIVVSRAGTACTNRNPEDHRYIILLKKNQSSEQFEAYLAGRIQTYNHSGNECFQNSFETLADMKDTHIYLARIDEQIVAELKRRPDVESVEKDGIVTATNPSPTGNV</sequence>
<feature type="domain" description="Inhibitor I9" evidence="2">
    <location>
        <begin position="40"/>
        <end position="116"/>
    </location>
</feature>
<dbReference type="AlphaFoldDB" id="A0A1Y1YNP8"/>
<dbReference type="SUPFAM" id="SSF54897">
    <property type="entry name" value="Protease propeptides/inhibitors"/>
    <property type="match status" value="1"/>
</dbReference>
<protein>
    <recommendedName>
        <fullName evidence="2">Inhibitor I9 domain-containing protein</fullName>
    </recommendedName>
</protein>
<evidence type="ECO:0000259" key="2">
    <source>
        <dbReference type="Pfam" id="PF05922"/>
    </source>
</evidence>
<gene>
    <name evidence="3" type="ORF">K493DRAFT_313150</name>
</gene>
<dbReference type="Gene3D" id="3.30.70.80">
    <property type="entry name" value="Peptidase S8 propeptide/proteinase inhibitor I9"/>
    <property type="match status" value="1"/>
</dbReference>
<reference evidence="3 4" key="1">
    <citation type="submission" date="2016-07" db="EMBL/GenBank/DDBJ databases">
        <title>Pervasive Adenine N6-methylation of Active Genes in Fungi.</title>
        <authorList>
            <consortium name="DOE Joint Genome Institute"/>
            <person name="Mondo S.J."/>
            <person name="Dannebaum R.O."/>
            <person name="Kuo R.C."/>
            <person name="Labutti K."/>
            <person name="Haridas S."/>
            <person name="Kuo A."/>
            <person name="Salamov A."/>
            <person name="Ahrendt S.R."/>
            <person name="Lipzen A."/>
            <person name="Sullivan W."/>
            <person name="Andreopoulos W.B."/>
            <person name="Clum A."/>
            <person name="Lindquist E."/>
            <person name="Daum C."/>
            <person name="Ramamoorthy G.K."/>
            <person name="Gryganskyi A."/>
            <person name="Culley D."/>
            <person name="Magnuson J.K."/>
            <person name="James T.Y."/>
            <person name="O'Malley M.A."/>
            <person name="Stajich J.E."/>
            <person name="Spatafora J.W."/>
            <person name="Visel A."/>
            <person name="Grigoriev I.V."/>
        </authorList>
    </citation>
    <scope>NUCLEOTIDE SEQUENCE [LARGE SCALE GENOMIC DNA]</scope>
    <source>
        <strain evidence="3 4">CBS 931.73</strain>
    </source>
</reference>
<proteinExistence type="predicted"/>